<evidence type="ECO:0000313" key="1">
    <source>
        <dbReference type="EMBL" id="KAL1229774.1"/>
    </source>
</evidence>
<dbReference type="EMBL" id="JBEUSY010000482">
    <property type="protein sequence ID" value="KAL1229774.1"/>
    <property type="molecule type" value="Genomic_DNA"/>
</dbReference>
<reference evidence="1 2" key="1">
    <citation type="submission" date="2024-07" db="EMBL/GenBank/DDBJ databases">
        <title>Enhanced genomic and transcriptomic resources for Trichinella pseudospiralis and T. spiralis underpin the discovery of pronounced molecular differences between stages and species.</title>
        <authorList>
            <person name="Pasi K.K."/>
            <person name="La Rosa G."/>
            <person name="Gomez-Morales M.A."/>
            <person name="Tosini F."/>
            <person name="Sumanam S."/>
            <person name="Young N.D."/>
            <person name="Chang B.C."/>
            <person name="Robin G.B."/>
        </authorList>
    </citation>
    <scope>NUCLEOTIDE SEQUENCE [LARGE SCALE GENOMIC DNA]</scope>
    <source>
        <strain evidence="1">ISS534</strain>
    </source>
</reference>
<keyword evidence="2" id="KW-1185">Reference proteome</keyword>
<name>A0ABR3K4R2_TRISP</name>
<dbReference type="Proteomes" id="UP001558632">
    <property type="component" value="Unassembled WGS sequence"/>
</dbReference>
<comment type="caution">
    <text evidence="1">The sequence shown here is derived from an EMBL/GenBank/DDBJ whole genome shotgun (WGS) entry which is preliminary data.</text>
</comment>
<evidence type="ECO:0000313" key="2">
    <source>
        <dbReference type="Proteomes" id="UP001558632"/>
    </source>
</evidence>
<accession>A0ABR3K4R2</accession>
<organism evidence="1 2">
    <name type="scientific">Trichinella spiralis</name>
    <name type="common">Trichina worm</name>
    <dbReference type="NCBI Taxonomy" id="6334"/>
    <lineage>
        <taxon>Eukaryota</taxon>
        <taxon>Metazoa</taxon>
        <taxon>Ecdysozoa</taxon>
        <taxon>Nematoda</taxon>
        <taxon>Enoplea</taxon>
        <taxon>Dorylaimia</taxon>
        <taxon>Trichinellida</taxon>
        <taxon>Trichinellidae</taxon>
        <taxon>Trichinella</taxon>
    </lineage>
</organism>
<proteinExistence type="predicted"/>
<sequence length="67" mass="7349">MVSLKVKPPLVGNHWKSVVVEQFSTTNTDHRSAKVPSSRRLLSSLCFFLSAACTSNWSEEKSSPPSA</sequence>
<protein>
    <submittedName>
        <fullName evidence="1">Phosphatidylinositol-glycan biosynthesis class W protein</fullName>
    </submittedName>
</protein>
<gene>
    <name evidence="1" type="ORF">TSPI_07539</name>
</gene>